<accession>A0A3G2KFX7</accession>
<organism evidence="1 2">
    <name type="scientific">Arthrobacter phage Faja</name>
    <dbReference type="NCBI Taxonomy" id="2419957"/>
    <lineage>
        <taxon>Viruses</taxon>
        <taxon>Duplodnaviria</taxon>
        <taxon>Heunggongvirae</taxon>
        <taxon>Uroviricota</taxon>
        <taxon>Caudoviricetes</taxon>
        <taxon>Fajavirus</taxon>
        <taxon>Fajavirus faja</taxon>
    </lineage>
</organism>
<dbReference type="RefSeq" id="YP_010656328.1">
    <property type="nucleotide sequence ID" value="NC_070837.1"/>
</dbReference>
<sequence>MSSMRVHRIIIESYPTPDGKPFDQQHPNDYETAVEVFHNPGAPFDVPKWLENIDLTDRLYTSEGDWREVPLSGATIFDVKHEPLLTVPVLRRVNFFSKSAAQARLAYLTAWGAVGRVESSEPIEWMAGAA</sequence>
<evidence type="ECO:0000313" key="2">
    <source>
        <dbReference type="Proteomes" id="UP000280317"/>
    </source>
</evidence>
<name>A0A3G2KFX7_9CAUD</name>
<dbReference type="GeneID" id="77932207"/>
<dbReference type="EMBL" id="MH834612">
    <property type="protein sequence ID" value="AYN57894.1"/>
    <property type="molecule type" value="Genomic_DNA"/>
</dbReference>
<keyword evidence="2" id="KW-1185">Reference proteome</keyword>
<proteinExistence type="predicted"/>
<dbReference type="KEGG" id="vg:77932207"/>
<protein>
    <submittedName>
        <fullName evidence="1">Uncharacterized protein</fullName>
    </submittedName>
</protein>
<gene>
    <name evidence="1" type="primary">42</name>
    <name evidence="1" type="ORF">PBI_FAJA_42</name>
</gene>
<evidence type="ECO:0000313" key="1">
    <source>
        <dbReference type="EMBL" id="AYN57894.1"/>
    </source>
</evidence>
<dbReference type="Proteomes" id="UP000280317">
    <property type="component" value="Segment"/>
</dbReference>
<reference evidence="1 2" key="1">
    <citation type="submission" date="2018-09" db="EMBL/GenBank/DDBJ databases">
        <authorList>
            <person name="Ulbrich M.C."/>
            <person name="Stoner T.H."/>
            <person name="Garlena R.A."/>
            <person name="Russell D.A."/>
            <person name="Pope W.H."/>
            <person name="Jacobs-Sera D."/>
            <person name="Hatfull G.F."/>
        </authorList>
    </citation>
    <scope>NUCLEOTIDE SEQUENCE [LARGE SCALE GENOMIC DNA]</scope>
</reference>